<evidence type="ECO:0000256" key="1">
    <source>
        <dbReference type="ARBA" id="ARBA00004442"/>
    </source>
</evidence>
<dbReference type="PROSITE" id="PS00409">
    <property type="entry name" value="PROKAR_NTER_METHYL"/>
    <property type="match status" value="1"/>
</dbReference>
<sequence>MNNKGLTLVETIVALAVFSVVATLPLALFIPASQTDSNARMRTLALRADETWLDRYRSNQEQPISGGACTLNSNSTILTCNYPLNYSYATPELTSIMNPSIFSHVITVTGGAAGTNVHEWQVIAKTSWKQGGKTYNTQLTTRVSY</sequence>
<name>A0A918F753_9DEIO</name>
<dbReference type="AlphaFoldDB" id="A0A918F753"/>
<evidence type="ECO:0000313" key="4">
    <source>
        <dbReference type="EMBL" id="GGR07617.1"/>
    </source>
</evidence>
<evidence type="ECO:0008006" key="6">
    <source>
        <dbReference type="Google" id="ProtNLM"/>
    </source>
</evidence>
<dbReference type="Pfam" id="PF07963">
    <property type="entry name" value="N_methyl"/>
    <property type="match status" value="1"/>
</dbReference>
<dbReference type="RefSeq" id="WP_189089972.1">
    <property type="nucleotide sequence ID" value="NZ_BMQL01000009.1"/>
</dbReference>
<keyword evidence="2" id="KW-0998">Cell outer membrane</keyword>
<dbReference type="Proteomes" id="UP000603865">
    <property type="component" value="Unassembled WGS sequence"/>
</dbReference>
<evidence type="ECO:0000256" key="2">
    <source>
        <dbReference type="ARBA" id="ARBA00023237"/>
    </source>
</evidence>
<protein>
    <recommendedName>
        <fullName evidence="6">Prepilin-type N-terminal cleavage/methylation domain-containing protein</fullName>
    </recommendedName>
</protein>
<comment type="subcellular location">
    <subcellularLocation>
        <location evidence="1">Cell outer membrane</location>
    </subcellularLocation>
</comment>
<keyword evidence="3" id="KW-0472">Membrane</keyword>
<gene>
    <name evidence="4" type="ORF">GCM10008957_20390</name>
</gene>
<comment type="caution">
    <text evidence="4">The sequence shown here is derived from an EMBL/GenBank/DDBJ whole genome shotgun (WGS) entry which is preliminary data.</text>
</comment>
<dbReference type="InterPro" id="IPR012902">
    <property type="entry name" value="N_methyl_site"/>
</dbReference>
<evidence type="ECO:0000313" key="5">
    <source>
        <dbReference type="Proteomes" id="UP000603865"/>
    </source>
</evidence>
<reference evidence="4" key="2">
    <citation type="submission" date="2020-09" db="EMBL/GenBank/DDBJ databases">
        <authorList>
            <person name="Sun Q."/>
            <person name="Ohkuma M."/>
        </authorList>
    </citation>
    <scope>NUCLEOTIDE SEQUENCE</scope>
    <source>
        <strain evidence="4">JCM 31311</strain>
    </source>
</reference>
<keyword evidence="3" id="KW-1133">Transmembrane helix</keyword>
<feature type="transmembrane region" description="Helical" evidence="3">
    <location>
        <begin position="12"/>
        <end position="32"/>
    </location>
</feature>
<accession>A0A918F753</accession>
<dbReference type="NCBIfam" id="TIGR02532">
    <property type="entry name" value="IV_pilin_GFxxxE"/>
    <property type="match status" value="1"/>
</dbReference>
<keyword evidence="3" id="KW-0812">Transmembrane</keyword>
<dbReference type="EMBL" id="BMQL01000009">
    <property type="protein sequence ID" value="GGR07617.1"/>
    <property type="molecule type" value="Genomic_DNA"/>
</dbReference>
<reference evidence="4" key="1">
    <citation type="journal article" date="2014" name="Int. J. Syst. Evol. Microbiol.">
        <title>Complete genome sequence of Corynebacterium casei LMG S-19264T (=DSM 44701T), isolated from a smear-ripened cheese.</title>
        <authorList>
            <consortium name="US DOE Joint Genome Institute (JGI-PGF)"/>
            <person name="Walter F."/>
            <person name="Albersmeier A."/>
            <person name="Kalinowski J."/>
            <person name="Ruckert C."/>
        </authorList>
    </citation>
    <scope>NUCLEOTIDE SEQUENCE</scope>
    <source>
        <strain evidence="4">JCM 31311</strain>
    </source>
</reference>
<dbReference type="GO" id="GO:0009279">
    <property type="term" value="C:cell outer membrane"/>
    <property type="evidence" value="ECO:0007669"/>
    <property type="project" value="UniProtKB-SubCell"/>
</dbReference>
<evidence type="ECO:0000256" key="3">
    <source>
        <dbReference type="SAM" id="Phobius"/>
    </source>
</evidence>
<organism evidence="4 5">
    <name type="scientific">Deinococcus ruber</name>
    <dbReference type="NCBI Taxonomy" id="1848197"/>
    <lineage>
        <taxon>Bacteria</taxon>
        <taxon>Thermotogati</taxon>
        <taxon>Deinococcota</taxon>
        <taxon>Deinococci</taxon>
        <taxon>Deinococcales</taxon>
        <taxon>Deinococcaceae</taxon>
        <taxon>Deinococcus</taxon>
    </lineage>
</organism>
<keyword evidence="5" id="KW-1185">Reference proteome</keyword>
<proteinExistence type="predicted"/>